<proteinExistence type="predicted"/>
<dbReference type="GO" id="GO:0071222">
    <property type="term" value="P:cellular response to lipopolysaccharide"/>
    <property type="evidence" value="ECO:0007669"/>
    <property type="project" value="TreeGrafter"/>
</dbReference>
<evidence type="ECO:0000259" key="11">
    <source>
        <dbReference type="PROSITE" id="PS50835"/>
    </source>
</evidence>
<evidence type="ECO:0000256" key="7">
    <source>
        <dbReference type="ARBA" id="ARBA00023157"/>
    </source>
</evidence>
<name>A0A7K8Y4S7_9PICI</name>
<keyword evidence="10" id="KW-0393">Immunoglobulin domain</keyword>
<dbReference type="OrthoDB" id="9983389at2759"/>
<evidence type="ECO:0000313" key="13">
    <source>
        <dbReference type="Proteomes" id="UP000583613"/>
    </source>
</evidence>
<evidence type="ECO:0000256" key="8">
    <source>
        <dbReference type="ARBA" id="ARBA00023170"/>
    </source>
</evidence>
<keyword evidence="3" id="KW-0812">Transmembrane</keyword>
<dbReference type="Gene3D" id="2.60.40.10">
    <property type="entry name" value="Immunoglobulins"/>
    <property type="match status" value="2"/>
</dbReference>
<dbReference type="PANTHER" id="PTHR25466">
    <property type="entry name" value="T-LYMPHOCYTE ACTIVATION ANTIGEN"/>
    <property type="match status" value="1"/>
</dbReference>
<comment type="subcellular location">
    <subcellularLocation>
        <location evidence="1">Cell membrane</location>
        <topology evidence="1">Single-pass type I membrane protein</topology>
    </subcellularLocation>
</comment>
<evidence type="ECO:0000313" key="12">
    <source>
        <dbReference type="EMBL" id="NXF98571.1"/>
    </source>
</evidence>
<dbReference type="GO" id="GO:0031295">
    <property type="term" value="P:T cell costimulation"/>
    <property type="evidence" value="ECO:0007669"/>
    <property type="project" value="TreeGrafter"/>
</dbReference>
<organism evidence="12 13">
    <name type="scientific">Eubucco bourcierii</name>
    <name type="common">red-headed barbet</name>
    <dbReference type="NCBI Taxonomy" id="91767"/>
    <lineage>
        <taxon>Eukaryota</taxon>
        <taxon>Metazoa</taxon>
        <taxon>Chordata</taxon>
        <taxon>Craniata</taxon>
        <taxon>Vertebrata</taxon>
        <taxon>Euteleostomi</taxon>
        <taxon>Archelosauria</taxon>
        <taxon>Archosauria</taxon>
        <taxon>Dinosauria</taxon>
        <taxon>Saurischia</taxon>
        <taxon>Theropoda</taxon>
        <taxon>Coelurosauria</taxon>
        <taxon>Aves</taxon>
        <taxon>Neognathae</taxon>
        <taxon>Neoaves</taxon>
        <taxon>Telluraves</taxon>
        <taxon>Coraciimorphae</taxon>
        <taxon>Piciformes</taxon>
        <taxon>Ramphastidae</taxon>
        <taxon>Eubucco</taxon>
    </lineage>
</organism>
<dbReference type="InterPro" id="IPR003599">
    <property type="entry name" value="Ig_sub"/>
</dbReference>
<feature type="non-terminal residue" evidence="12">
    <location>
        <position position="288"/>
    </location>
</feature>
<keyword evidence="6" id="KW-0472">Membrane</keyword>
<keyword evidence="13" id="KW-1185">Reference proteome</keyword>
<dbReference type="AlphaFoldDB" id="A0A7K8Y4S7"/>
<evidence type="ECO:0000256" key="2">
    <source>
        <dbReference type="ARBA" id="ARBA00022475"/>
    </source>
</evidence>
<protein>
    <submittedName>
        <fullName evidence="12">HHLA2 protein</fullName>
    </submittedName>
</protein>
<dbReference type="Proteomes" id="UP000583613">
    <property type="component" value="Unassembled WGS sequence"/>
</dbReference>
<feature type="domain" description="Ig-like" evidence="11">
    <location>
        <begin position="1"/>
        <end position="100"/>
    </location>
</feature>
<feature type="non-terminal residue" evidence="12">
    <location>
        <position position="1"/>
    </location>
</feature>
<dbReference type="InterPro" id="IPR036179">
    <property type="entry name" value="Ig-like_dom_sf"/>
</dbReference>
<dbReference type="Pfam" id="PF07686">
    <property type="entry name" value="V-set"/>
    <property type="match status" value="2"/>
</dbReference>
<dbReference type="SMART" id="SM00406">
    <property type="entry name" value="IGv"/>
    <property type="match status" value="2"/>
</dbReference>
<evidence type="ECO:0000256" key="3">
    <source>
        <dbReference type="ARBA" id="ARBA00022692"/>
    </source>
</evidence>
<dbReference type="SMART" id="SM00409">
    <property type="entry name" value="IG"/>
    <property type="match status" value="2"/>
</dbReference>
<keyword evidence="4" id="KW-0732">Signal</keyword>
<dbReference type="GO" id="GO:0007166">
    <property type="term" value="P:cell surface receptor signaling pathway"/>
    <property type="evidence" value="ECO:0007669"/>
    <property type="project" value="TreeGrafter"/>
</dbReference>
<evidence type="ECO:0000256" key="6">
    <source>
        <dbReference type="ARBA" id="ARBA00023136"/>
    </source>
</evidence>
<dbReference type="InterPro" id="IPR051713">
    <property type="entry name" value="T-cell_Activation_Regulation"/>
</dbReference>
<gene>
    <name evidence="12" type="primary">Hhla2</name>
    <name evidence="12" type="ORF">EUBBOU_R12895</name>
</gene>
<feature type="domain" description="Ig-like" evidence="11">
    <location>
        <begin position="180"/>
        <end position="282"/>
    </location>
</feature>
<dbReference type="InterPro" id="IPR007110">
    <property type="entry name" value="Ig-like_dom"/>
</dbReference>
<reference evidence="12 13" key="1">
    <citation type="submission" date="2019-09" db="EMBL/GenBank/DDBJ databases">
        <title>Bird 10,000 Genomes (B10K) Project - Family phase.</title>
        <authorList>
            <person name="Zhang G."/>
        </authorList>
    </citation>
    <scope>NUCLEOTIDE SEQUENCE [LARGE SCALE GENOMIC DNA]</scope>
    <source>
        <strain evidence="12">B10K-DU-001-04</strain>
        <tissue evidence="12">Muscle</tissue>
    </source>
</reference>
<dbReference type="GO" id="GO:0042130">
    <property type="term" value="P:negative regulation of T cell proliferation"/>
    <property type="evidence" value="ECO:0007669"/>
    <property type="project" value="TreeGrafter"/>
</dbReference>
<evidence type="ECO:0000256" key="1">
    <source>
        <dbReference type="ARBA" id="ARBA00004251"/>
    </source>
</evidence>
<accession>A0A7K8Y4S7</accession>
<dbReference type="PROSITE" id="PS50835">
    <property type="entry name" value="IG_LIKE"/>
    <property type="match status" value="2"/>
</dbReference>
<keyword evidence="5" id="KW-1133">Transmembrane helix</keyword>
<sequence length="288" mass="32903">EQETVVGLFSKDCILPCSFLPGNDEVIHWKKGDKKVHSYYKQSDQMKNQDLDYKNRTHLFHQNIHKGNASLKLSNLTLADEGLYKCYVGTLETKTEREVMLHIRVASYYALEYRKTDSGRMLICCAFFTYPAPQISWLLGNTSIQETDQKESRDGVLHSLRSEQSITNTADPYRCHIHLPYKNWTAEWRMEDQLSVVEGSSTAIPCDYSNTTADTEDLNVVWTLHRGGVILDLAVFSGTFHSSQPHAQLHQSNFSLMLHDLTAQDSGEYLCNISTSHYTKLTVRTLQV</sequence>
<evidence type="ECO:0000256" key="10">
    <source>
        <dbReference type="ARBA" id="ARBA00023319"/>
    </source>
</evidence>
<dbReference type="InterPro" id="IPR013783">
    <property type="entry name" value="Ig-like_fold"/>
</dbReference>
<keyword evidence="8" id="KW-0675">Receptor</keyword>
<evidence type="ECO:0000256" key="4">
    <source>
        <dbReference type="ARBA" id="ARBA00022729"/>
    </source>
</evidence>
<keyword evidence="9" id="KW-0325">Glycoprotein</keyword>
<evidence type="ECO:0000256" key="9">
    <source>
        <dbReference type="ARBA" id="ARBA00023180"/>
    </source>
</evidence>
<dbReference type="GO" id="GO:0042102">
    <property type="term" value="P:positive regulation of T cell proliferation"/>
    <property type="evidence" value="ECO:0007669"/>
    <property type="project" value="TreeGrafter"/>
</dbReference>
<dbReference type="GO" id="GO:0009897">
    <property type="term" value="C:external side of plasma membrane"/>
    <property type="evidence" value="ECO:0007669"/>
    <property type="project" value="TreeGrafter"/>
</dbReference>
<dbReference type="PANTHER" id="PTHR25466:SF14">
    <property type="entry name" value="BUTYROPHILIN SUBFAMILY 2 MEMBER A2-LIKE-RELATED"/>
    <property type="match status" value="1"/>
</dbReference>
<dbReference type="GO" id="GO:0006955">
    <property type="term" value="P:immune response"/>
    <property type="evidence" value="ECO:0007669"/>
    <property type="project" value="TreeGrafter"/>
</dbReference>
<keyword evidence="7" id="KW-1015">Disulfide bond</keyword>
<evidence type="ECO:0000256" key="5">
    <source>
        <dbReference type="ARBA" id="ARBA00022989"/>
    </source>
</evidence>
<comment type="caution">
    <text evidence="12">The sequence shown here is derived from an EMBL/GenBank/DDBJ whole genome shotgun (WGS) entry which is preliminary data.</text>
</comment>
<dbReference type="EMBL" id="VWZE01026275">
    <property type="protein sequence ID" value="NXF98571.1"/>
    <property type="molecule type" value="Genomic_DNA"/>
</dbReference>
<dbReference type="InterPro" id="IPR013106">
    <property type="entry name" value="Ig_V-set"/>
</dbReference>
<dbReference type="SUPFAM" id="SSF48726">
    <property type="entry name" value="Immunoglobulin"/>
    <property type="match status" value="3"/>
</dbReference>
<dbReference type="FunFam" id="2.60.40.10:FF:000142">
    <property type="entry name" value="V-set domain-containing T-cell activation inhibitor 1"/>
    <property type="match status" value="1"/>
</dbReference>
<keyword evidence="2" id="KW-1003">Cell membrane</keyword>